<dbReference type="Pfam" id="PF10686">
    <property type="entry name" value="YAcAr"/>
    <property type="match status" value="1"/>
</dbReference>
<organism evidence="2 3">
    <name type="scientific">Mycobacterium phage Finemlucis</name>
    <dbReference type="NCBI Taxonomy" id="2015844"/>
    <lineage>
        <taxon>Viruses</taxon>
        <taxon>Duplodnaviria</taxon>
        <taxon>Heunggongvirae</taxon>
        <taxon>Uroviricota</taxon>
        <taxon>Caudoviricetes</taxon>
        <taxon>Vilmaviridae</taxon>
        <taxon>Lclasvirinae</taxon>
        <taxon>Faithunavirus</taxon>
        <taxon>Faithunavirus finemlucis</taxon>
    </lineage>
</organism>
<sequence length="141" mass="15566">MATVTRRILVTGSRDWIDRNDVFLRLSIQVAGADSAVIVHGDCPTGADLFADDFGVRHPRCVVEPHPADWFKACTDKCFHKPRVKDGKPYCPVQGFIRNQKMVDLGADVCLAFPLGKSPGTRDCMRRAKKAGIHVINCGDE</sequence>
<evidence type="ECO:0000259" key="1">
    <source>
        <dbReference type="Pfam" id="PF10686"/>
    </source>
</evidence>
<dbReference type="EMBL" id="MF185728">
    <property type="protein sequence ID" value="ATG86498.1"/>
    <property type="molecule type" value="Genomic_DNA"/>
</dbReference>
<dbReference type="InterPro" id="IPR019627">
    <property type="entry name" value="YAcAr"/>
</dbReference>
<dbReference type="Proteomes" id="UP000231431">
    <property type="component" value="Segment"/>
</dbReference>
<feature type="domain" description="YspA cpYpsA-related SLOG" evidence="1">
    <location>
        <begin position="7"/>
        <end position="70"/>
    </location>
</feature>
<dbReference type="GeneID" id="63209474"/>
<name>A0A291I9Y2_9CAUD</name>
<gene>
    <name evidence="2" type="primary">87</name>
    <name evidence="2" type="ORF">SEA_FINEMLUCIS_87</name>
</gene>
<reference evidence="2 3" key="1">
    <citation type="submission" date="2017-06" db="EMBL/GenBank/DDBJ databases">
        <authorList>
            <person name="Herren C.D."/>
            <person name="Smith-Caldas M."/>
            <person name="Curl A.K."/>
            <person name="Carbajal J.A."/>
            <person name="Thornton M."/>
            <person name="Klein S."/>
            <person name="Atkinson C.A."/>
            <person name="Brown D."/>
            <person name="Clarkston C."/>
            <person name="Cox V.G."/>
            <person name="Helms T.L."/>
            <person name="Johnson B.M."/>
            <person name="Mosqueda S.M."/>
            <person name="Nichols J.M."/>
            <person name="Rafter T.E."/>
            <person name="Smith J.L."/>
            <person name="Snow J.A."/>
            <person name="Trosper K.M."/>
            <person name="Waner K.N."/>
            <person name="Zych M.G."/>
            <person name="Anderson M.S."/>
            <person name="Chang A.W."/>
            <person name="Martinez A.C."/>
            <person name="Vars S.J."/>
            <person name="Wagner K.E."/>
            <person name="Wiebe P.L."/>
            <person name="Williams T."/>
            <person name="Yanez C.P."/>
            <person name="Stoner T.H."/>
            <person name="Garlena R.A."/>
            <person name="Russell D.A."/>
            <person name="Pope W.H."/>
            <person name="Jacobs-Sera D."/>
            <person name="Hatfull G.F."/>
        </authorList>
    </citation>
    <scope>NUCLEOTIDE SEQUENCE [LARGE SCALE GENOMIC DNA]</scope>
</reference>
<evidence type="ECO:0000313" key="2">
    <source>
        <dbReference type="EMBL" id="ATG86498.1"/>
    </source>
</evidence>
<protein>
    <recommendedName>
        <fullName evidence="1">YspA cpYpsA-related SLOG domain-containing protein</fullName>
    </recommendedName>
</protein>
<proteinExistence type="predicted"/>
<keyword evidence="3" id="KW-1185">Reference proteome</keyword>
<evidence type="ECO:0000313" key="3">
    <source>
        <dbReference type="Proteomes" id="UP000231431"/>
    </source>
</evidence>
<dbReference type="KEGG" id="vg:63209474"/>
<dbReference type="RefSeq" id="YP_010012925.1">
    <property type="nucleotide sequence ID" value="NC_053507.1"/>
</dbReference>
<accession>A0A291I9Y2</accession>